<gene>
    <name evidence="2" type="ORF">QYT958_LOCUS24893</name>
</gene>
<feature type="region of interest" description="Disordered" evidence="1">
    <location>
        <begin position="73"/>
        <end position="94"/>
    </location>
</feature>
<protein>
    <submittedName>
        <fullName evidence="2">Uncharacterized protein</fullName>
    </submittedName>
</protein>
<evidence type="ECO:0000256" key="1">
    <source>
        <dbReference type="SAM" id="MobiDB-lite"/>
    </source>
</evidence>
<dbReference type="AlphaFoldDB" id="A0A821Q672"/>
<feature type="compositionally biased region" description="Basic and acidic residues" evidence="1">
    <location>
        <begin position="78"/>
        <end position="94"/>
    </location>
</feature>
<name>A0A821Q672_9BILA</name>
<evidence type="ECO:0000313" key="3">
    <source>
        <dbReference type="Proteomes" id="UP000663848"/>
    </source>
</evidence>
<reference evidence="2" key="1">
    <citation type="submission" date="2021-02" db="EMBL/GenBank/DDBJ databases">
        <authorList>
            <person name="Nowell W R."/>
        </authorList>
    </citation>
    <scope>NUCLEOTIDE SEQUENCE</scope>
</reference>
<sequence length="147" mass="17268">MKVLELNAIQLDLDEDRFLFFDPDGDRYGAFDIHILSNSKSLINIDDIIKQKEFSKDLIIIELEIDRCTVIQEDEDAENKNDNEEKKDDDKKKEINATEKFQTITPFENYLINELQLVNKKIIFNRQAIQTTRQTAESHRKTIGSYI</sequence>
<dbReference type="EMBL" id="CAJOBR010005448">
    <property type="protein sequence ID" value="CAF4818183.1"/>
    <property type="molecule type" value="Genomic_DNA"/>
</dbReference>
<accession>A0A821Q672</accession>
<evidence type="ECO:0000313" key="2">
    <source>
        <dbReference type="EMBL" id="CAF4818183.1"/>
    </source>
</evidence>
<dbReference type="Proteomes" id="UP000663848">
    <property type="component" value="Unassembled WGS sequence"/>
</dbReference>
<proteinExistence type="predicted"/>
<organism evidence="2 3">
    <name type="scientific">Rotaria socialis</name>
    <dbReference type="NCBI Taxonomy" id="392032"/>
    <lineage>
        <taxon>Eukaryota</taxon>
        <taxon>Metazoa</taxon>
        <taxon>Spiralia</taxon>
        <taxon>Gnathifera</taxon>
        <taxon>Rotifera</taxon>
        <taxon>Eurotatoria</taxon>
        <taxon>Bdelloidea</taxon>
        <taxon>Philodinida</taxon>
        <taxon>Philodinidae</taxon>
        <taxon>Rotaria</taxon>
    </lineage>
</organism>
<comment type="caution">
    <text evidence="2">The sequence shown here is derived from an EMBL/GenBank/DDBJ whole genome shotgun (WGS) entry which is preliminary data.</text>
</comment>